<dbReference type="EMBL" id="JBHFNS010000054">
    <property type="protein sequence ID" value="MFB2936095.1"/>
    <property type="molecule type" value="Genomic_DNA"/>
</dbReference>
<protein>
    <submittedName>
        <fullName evidence="1">Uncharacterized protein</fullName>
    </submittedName>
</protein>
<keyword evidence="2" id="KW-1185">Reference proteome</keyword>
<accession>A0ABV4YBA9</accession>
<dbReference type="Proteomes" id="UP001576776">
    <property type="component" value="Unassembled WGS sequence"/>
</dbReference>
<gene>
    <name evidence="1" type="ORF">ACE1B6_12655</name>
</gene>
<evidence type="ECO:0000313" key="1">
    <source>
        <dbReference type="EMBL" id="MFB2936095.1"/>
    </source>
</evidence>
<proteinExistence type="predicted"/>
<organism evidence="1 2">
    <name type="scientific">Floridaenema fluviatile BLCC-F154</name>
    <dbReference type="NCBI Taxonomy" id="3153640"/>
    <lineage>
        <taxon>Bacteria</taxon>
        <taxon>Bacillati</taxon>
        <taxon>Cyanobacteriota</taxon>
        <taxon>Cyanophyceae</taxon>
        <taxon>Oscillatoriophycideae</taxon>
        <taxon>Aerosakkonematales</taxon>
        <taxon>Aerosakkonemataceae</taxon>
        <taxon>Floridanema</taxon>
        <taxon>Floridanema fluviatile</taxon>
    </lineage>
</organism>
<sequence length="107" mass="12596">MSKQGKTLEKLQLLETLCRHGYASDIVEVTLDKIIAYEIENAQKEAAELYAELQVFEAQYKISSQDFYQRFRQGEMGDDVDFVEWNAFYRMWLSVQERLEILLSKSS</sequence>
<name>A0ABV4YBA9_9CYAN</name>
<comment type="caution">
    <text evidence="1">The sequence shown here is derived from an EMBL/GenBank/DDBJ whole genome shotgun (WGS) entry which is preliminary data.</text>
</comment>
<dbReference type="RefSeq" id="WP_413257595.1">
    <property type="nucleotide sequence ID" value="NZ_JBHFNS010000054.1"/>
</dbReference>
<evidence type="ECO:0000313" key="2">
    <source>
        <dbReference type="Proteomes" id="UP001576776"/>
    </source>
</evidence>
<reference evidence="1 2" key="1">
    <citation type="submission" date="2024-09" db="EMBL/GenBank/DDBJ databases">
        <title>Floridaenema gen nov. (Aerosakkonemataceae, Aerosakkonematales ord. nov., Cyanobacteria) from benthic tropical and subtropical fresh waters, with the description of four new species.</title>
        <authorList>
            <person name="Moretto J.A."/>
            <person name="Berthold D.E."/>
            <person name="Lefler F.W."/>
            <person name="Huang I.-S."/>
            <person name="Laughinghouse H. IV."/>
        </authorList>
    </citation>
    <scope>NUCLEOTIDE SEQUENCE [LARGE SCALE GENOMIC DNA]</scope>
    <source>
        <strain evidence="1 2">BLCC-F154</strain>
    </source>
</reference>